<sequence>MNDIQAIGGHALVGDNNGIVLVALFLEGPSFESIIEIVEGDLTTESLIIRIVEGTLRTNGDGPPAVMIFTEFVAGNQEVLTTAAIPVTNRCPSEFAFEDGVRNFQIISTFEDNRTTVIVTEEQTVQRSVIGSRVNDISTVIGGGRMCLPTELCAT</sequence>
<reference evidence="1 2" key="1">
    <citation type="submission" date="2019-02" db="EMBL/GenBank/DDBJ databases">
        <title>Deep-cultivation of Planctomycetes and their phenomic and genomic characterization uncovers novel biology.</title>
        <authorList>
            <person name="Wiegand S."/>
            <person name="Jogler M."/>
            <person name="Boedeker C."/>
            <person name="Pinto D."/>
            <person name="Vollmers J."/>
            <person name="Rivas-Marin E."/>
            <person name="Kohn T."/>
            <person name="Peeters S.H."/>
            <person name="Heuer A."/>
            <person name="Rast P."/>
            <person name="Oberbeckmann S."/>
            <person name="Bunk B."/>
            <person name="Jeske O."/>
            <person name="Meyerdierks A."/>
            <person name="Storesund J.E."/>
            <person name="Kallscheuer N."/>
            <person name="Luecker S."/>
            <person name="Lage O.M."/>
            <person name="Pohl T."/>
            <person name="Merkel B.J."/>
            <person name="Hornburger P."/>
            <person name="Mueller R.-W."/>
            <person name="Bruemmer F."/>
            <person name="Labrenz M."/>
            <person name="Spormann A.M."/>
            <person name="Op den Camp H."/>
            <person name="Overmann J."/>
            <person name="Amann R."/>
            <person name="Jetten M.S.M."/>
            <person name="Mascher T."/>
            <person name="Medema M.H."/>
            <person name="Devos D.P."/>
            <person name="Kaster A.-K."/>
            <person name="Ovreas L."/>
            <person name="Rohde M."/>
            <person name="Galperin M.Y."/>
            <person name="Jogler C."/>
        </authorList>
    </citation>
    <scope>NUCLEOTIDE SEQUENCE [LARGE SCALE GENOMIC DNA]</scope>
    <source>
        <strain evidence="1 2">V6</strain>
    </source>
</reference>
<evidence type="ECO:0000313" key="1">
    <source>
        <dbReference type="EMBL" id="QDU01637.1"/>
    </source>
</evidence>
<organism evidence="1 2">
    <name type="scientific">Gimesia chilikensis</name>
    <dbReference type="NCBI Taxonomy" id="2605989"/>
    <lineage>
        <taxon>Bacteria</taxon>
        <taxon>Pseudomonadati</taxon>
        <taxon>Planctomycetota</taxon>
        <taxon>Planctomycetia</taxon>
        <taxon>Planctomycetales</taxon>
        <taxon>Planctomycetaceae</taxon>
        <taxon>Gimesia</taxon>
    </lineage>
</organism>
<accession>A0A517W8P6</accession>
<name>A0A517W8P6_9PLAN</name>
<evidence type="ECO:0000313" key="2">
    <source>
        <dbReference type="Proteomes" id="UP000320722"/>
    </source>
</evidence>
<dbReference type="AlphaFoldDB" id="A0A517W8P6"/>
<protein>
    <submittedName>
        <fullName evidence="1">Uncharacterized protein</fullName>
    </submittedName>
</protein>
<dbReference type="Proteomes" id="UP000320722">
    <property type="component" value="Chromosome"/>
</dbReference>
<proteinExistence type="predicted"/>
<gene>
    <name evidence="1" type="ORF">V6x_13180</name>
</gene>
<dbReference type="EMBL" id="CP036347">
    <property type="protein sequence ID" value="QDU01637.1"/>
    <property type="molecule type" value="Genomic_DNA"/>
</dbReference>